<keyword evidence="2" id="KW-0560">Oxidoreductase</keyword>
<dbReference type="Pfam" id="PF00106">
    <property type="entry name" value="adh_short"/>
    <property type="match status" value="1"/>
</dbReference>
<keyword evidence="5" id="KW-1185">Reference proteome</keyword>
<dbReference type="EMBL" id="JANIEK010000031">
    <property type="protein sequence ID" value="MCT4795633.1"/>
    <property type="molecule type" value="Genomic_DNA"/>
</dbReference>
<evidence type="ECO:0000313" key="4">
    <source>
        <dbReference type="EMBL" id="MCT4795633.1"/>
    </source>
</evidence>
<evidence type="ECO:0000256" key="3">
    <source>
        <dbReference type="RuleBase" id="RU000363"/>
    </source>
</evidence>
<dbReference type="CDD" id="cd05233">
    <property type="entry name" value="SDR_c"/>
    <property type="match status" value="1"/>
</dbReference>
<proteinExistence type="inferred from homology"/>
<dbReference type="PIRSF" id="PIRSF000126">
    <property type="entry name" value="11-beta-HSD1"/>
    <property type="match status" value="1"/>
</dbReference>
<dbReference type="SUPFAM" id="SSF51735">
    <property type="entry name" value="NAD(P)-binding Rossmann-fold domains"/>
    <property type="match status" value="1"/>
</dbReference>
<reference evidence="4 5" key="1">
    <citation type="submission" date="2022-07" db="EMBL/GenBank/DDBJ databases">
        <title>Genomic and pangenome structural analysis of the polyextremophile Exiguobacterium.</title>
        <authorList>
            <person name="Shen L."/>
        </authorList>
    </citation>
    <scope>NUCLEOTIDE SEQUENCE [LARGE SCALE GENOMIC DNA]</scope>
    <source>
        <strain evidence="4 5">12_1</strain>
    </source>
</reference>
<comment type="similarity">
    <text evidence="1 3">Belongs to the short-chain dehydrogenases/reductases (SDR) family.</text>
</comment>
<gene>
    <name evidence="4" type="ORF">NQG31_08745</name>
</gene>
<name>A0ABT2KXH7_9BACL</name>
<evidence type="ECO:0000256" key="1">
    <source>
        <dbReference type="ARBA" id="ARBA00006484"/>
    </source>
</evidence>
<dbReference type="Proteomes" id="UP001206821">
    <property type="component" value="Unassembled WGS sequence"/>
</dbReference>
<dbReference type="RefSeq" id="WP_034814938.1">
    <property type="nucleotide sequence ID" value="NZ_JANIEK010000031.1"/>
</dbReference>
<evidence type="ECO:0000256" key="2">
    <source>
        <dbReference type="ARBA" id="ARBA00023002"/>
    </source>
</evidence>
<protein>
    <submittedName>
        <fullName evidence="4">SDR family oxidoreductase</fullName>
    </submittedName>
</protein>
<dbReference type="Gene3D" id="3.40.50.720">
    <property type="entry name" value="NAD(P)-binding Rossmann-like Domain"/>
    <property type="match status" value="1"/>
</dbReference>
<comment type="caution">
    <text evidence="4">The sequence shown here is derived from an EMBL/GenBank/DDBJ whole genome shotgun (WGS) entry which is preliminary data.</text>
</comment>
<dbReference type="PRINTS" id="PR00081">
    <property type="entry name" value="GDHRDH"/>
</dbReference>
<dbReference type="PANTHER" id="PTHR42901">
    <property type="entry name" value="ALCOHOL DEHYDROGENASE"/>
    <property type="match status" value="1"/>
</dbReference>
<dbReference type="InterPro" id="IPR002347">
    <property type="entry name" value="SDR_fam"/>
</dbReference>
<sequence length="261" mass="28169">MMNQTALITGASSGIGLELAHVFASKGYDLIIVARRESLLLDLERQLESIHPVSVTPVTLDLSLPGSAATLYAQTSSSGRHVDVLVNNAGFGDYGDFTETDVQKNHDMLQVNIVTLTALTRLYTPAMLERRHGGVINLASIVAFQPGPLMAVYYASKAYVLSFTEALASELAGSGIAVTALCPGPTETGFADVTGLEKSVLFERFRPVPAKDVAEFGYRAWEKGKVVAIYGLPNKSLVFGERFLPRGVTSNLMKWMQKKAV</sequence>
<dbReference type="PRINTS" id="PR00080">
    <property type="entry name" value="SDRFAMILY"/>
</dbReference>
<evidence type="ECO:0000313" key="5">
    <source>
        <dbReference type="Proteomes" id="UP001206821"/>
    </source>
</evidence>
<accession>A0ABT2KXH7</accession>
<organism evidence="4 5">
    <name type="scientific">Exiguobacterium alkaliphilum</name>
    <dbReference type="NCBI Taxonomy" id="1428684"/>
    <lineage>
        <taxon>Bacteria</taxon>
        <taxon>Bacillati</taxon>
        <taxon>Bacillota</taxon>
        <taxon>Bacilli</taxon>
        <taxon>Bacillales</taxon>
        <taxon>Bacillales Family XII. Incertae Sedis</taxon>
        <taxon>Exiguobacterium</taxon>
    </lineage>
</organism>
<dbReference type="PANTHER" id="PTHR42901:SF1">
    <property type="entry name" value="ALCOHOL DEHYDROGENASE"/>
    <property type="match status" value="1"/>
</dbReference>
<dbReference type="InterPro" id="IPR036291">
    <property type="entry name" value="NAD(P)-bd_dom_sf"/>
</dbReference>